<feature type="repeat" description="PPR" evidence="9">
    <location>
        <begin position="328"/>
        <end position="362"/>
    </location>
</feature>
<dbReference type="InterPro" id="IPR029262">
    <property type="entry name" value="RPOL_N"/>
</dbReference>
<dbReference type="InterPro" id="IPR002092">
    <property type="entry name" value="DNA-dir_Rpol_phage-type"/>
</dbReference>
<keyword evidence="6" id="KW-0809">Transit peptide</keyword>
<dbReference type="Gene3D" id="1.25.40.10">
    <property type="entry name" value="Tetratricopeptide repeat domain"/>
    <property type="match status" value="1"/>
</dbReference>
<dbReference type="FunFam" id="1.10.287.280:FF:000001">
    <property type="entry name" value="DNA-directed RNA polymerase"/>
    <property type="match status" value="1"/>
</dbReference>
<dbReference type="PROSITE" id="PS00489">
    <property type="entry name" value="RNA_POL_PHAGE_2"/>
    <property type="match status" value="1"/>
</dbReference>
<dbReference type="Pfam" id="PF00940">
    <property type="entry name" value="RNA_pol"/>
    <property type="match status" value="1"/>
</dbReference>
<evidence type="ECO:0000256" key="4">
    <source>
        <dbReference type="ARBA" id="ARBA00022679"/>
    </source>
</evidence>
<dbReference type="PANTHER" id="PTHR10102:SF0">
    <property type="entry name" value="DNA-DIRECTED RNA POLYMERASE, MITOCHONDRIAL"/>
    <property type="match status" value="1"/>
</dbReference>
<evidence type="ECO:0000256" key="8">
    <source>
        <dbReference type="ARBA" id="ARBA00048552"/>
    </source>
</evidence>
<evidence type="ECO:0000256" key="10">
    <source>
        <dbReference type="RuleBase" id="RU003805"/>
    </source>
</evidence>
<dbReference type="InterPro" id="IPR043502">
    <property type="entry name" value="DNA/RNA_pol_sf"/>
</dbReference>
<keyword evidence="13" id="KW-1185">Reference proteome</keyword>
<evidence type="ECO:0000313" key="12">
    <source>
        <dbReference type="EMBL" id="KAL3862095.1"/>
    </source>
</evidence>
<organism evidence="12 13">
    <name type="scientific">Sinanodonta woodiana</name>
    <name type="common">Chinese pond mussel</name>
    <name type="synonym">Anodonta woodiana</name>
    <dbReference type="NCBI Taxonomy" id="1069815"/>
    <lineage>
        <taxon>Eukaryota</taxon>
        <taxon>Metazoa</taxon>
        <taxon>Spiralia</taxon>
        <taxon>Lophotrochozoa</taxon>
        <taxon>Mollusca</taxon>
        <taxon>Bivalvia</taxon>
        <taxon>Autobranchia</taxon>
        <taxon>Heteroconchia</taxon>
        <taxon>Palaeoheterodonta</taxon>
        <taxon>Unionida</taxon>
        <taxon>Unionoidea</taxon>
        <taxon>Unionidae</taxon>
        <taxon>Unioninae</taxon>
        <taxon>Sinanodonta</taxon>
    </lineage>
</organism>
<proteinExistence type="inferred from homology"/>
<evidence type="ECO:0000256" key="6">
    <source>
        <dbReference type="ARBA" id="ARBA00022946"/>
    </source>
</evidence>
<dbReference type="Gene3D" id="1.10.287.280">
    <property type="match status" value="1"/>
</dbReference>
<protein>
    <recommendedName>
        <fullName evidence="2 10">DNA-directed RNA polymerase</fullName>
        <ecNumber evidence="2 10">2.7.7.6</ecNumber>
    </recommendedName>
</protein>
<evidence type="ECO:0000256" key="3">
    <source>
        <dbReference type="ARBA" id="ARBA00022478"/>
    </source>
</evidence>
<dbReference type="EC" id="2.7.7.6" evidence="2 10"/>
<keyword evidence="4 10" id="KW-0808">Transferase</keyword>
<dbReference type="GO" id="GO:0003899">
    <property type="term" value="F:DNA-directed RNA polymerase activity"/>
    <property type="evidence" value="ECO:0007669"/>
    <property type="project" value="UniProtKB-EC"/>
</dbReference>
<evidence type="ECO:0000256" key="1">
    <source>
        <dbReference type="ARBA" id="ARBA00009493"/>
    </source>
</evidence>
<evidence type="ECO:0000313" key="13">
    <source>
        <dbReference type="Proteomes" id="UP001634394"/>
    </source>
</evidence>
<dbReference type="PANTHER" id="PTHR10102">
    <property type="entry name" value="DNA-DIRECTED RNA POLYMERASE, MITOCHONDRIAL"/>
    <property type="match status" value="1"/>
</dbReference>
<gene>
    <name evidence="12" type="ORF">ACJMK2_008089</name>
</gene>
<feature type="domain" description="DNA-directed RNA polymerase N-terminal" evidence="11">
    <location>
        <begin position="475"/>
        <end position="819"/>
    </location>
</feature>
<dbReference type="InterPro" id="IPR011990">
    <property type="entry name" value="TPR-like_helical_dom_sf"/>
</dbReference>
<dbReference type="InterPro" id="IPR046950">
    <property type="entry name" value="DNA-dir_Rpol_C_phage-type"/>
</dbReference>
<sequence>MSHLFRISLSLKENLRLKGFKNLKRCSQCHPYSTEIAEAKIYVSSSGSHSVKVGKWRTKSLPVSKEDVQRQLLQVLQARLVQLSSSDGNIVHPSGILQVGTNFHRKIDLIEKDYTISSFQGQLVPSQSGRIIEYHFTTGDHLSETLDPYSEFLPEEYTDSMDEHEDNIGGTLEDKWAAELEQIGREISNINEDVDLVNNREHDTKLQKKKTKKATSSPRLKTEIDKLGAEPNTKNANVLSEETAKANASVMLSKKKNVTPEKQRKAAEYERVINIYKAFMFNQDLKFYVDVCVFIKKPELALKVIRGVRQKSAKEVETHVKKFMEITDVNIYNALLHGLAKKGQIKTMEEVFNLMLKDKLNPTMQTYAAFFECLGRRNSIDVEFGKQLLADMEEKKLDVREIFNICKFANDEIVYVQKGLEAIIPGYKRNPSPNVETYVGDLVEPLNILLPPEMMVEANPSAGVLTDAELLEKFREQLHRETLNKIPVKSVIETKKNQKMNQLYSSLVEEWRKVIRVSFEAKLKKQKAEALSFWGMSKYPYLLLFPPEEYVDIVLEEALDLTKYSSQSPTTSYMYQMLGYSIYEKYIREKKFIKNTPHKLMEAYKAYLEKITATKDQHTDHKETWQKISQEMNCGALMLLDVYKDYLNKFADPHEQLVNHRAIWQKIANDKNCGSLMDIPEKKWPTHLLRSLGKFFYEIILKDLKIDANLFIKSPQKHLVPAFHILYRQEGVRLKEQIKPHSHLVSLVQHQGSLMFPTTQLPMLVPPLPWTSVHQGGYLLNKMDLIRIITLNIKQQELLNKTPSKKLNPVLDALNALSSCAWKINKPILDIMLQLFCGNGNIDLGIPFPESQNLKMPEINTEMSSYEKAKAYEKRKLVKKQNDEMKSRWYTELYRFSIANMFRDEIFWYPHSMDFRGRTYPMPPHFNHTGGDIARGIMLFAKGKPLGPNGLNWLLIHLVNLTGLKKRSSNAMRLAYAKELMPDIIDSADFPLTGNKWWQKMEDPWQTLACCMEIVNAIRSPDVTKYISHFPVHQDGTCNGLQHYAALGRDTIGAISVNLAPSDTPQDVYSEVVQMVEQERKKDAANGHHIAQVLEGFVERKIIKQTIMTTVYGVTRYGALLQILRQLKEVGNFPKEHLFQASGYLTKKSFYCLSQMFNGAREIQEWFTDSARMISLICKQPVEWITPLNLPVFQGYCKPVVMKSKPYEYMETITKPDSMKQKNSFPPNYIHSLDSTHMMLTSLYCQRAGINFVSVHDCFWTHACDVEVMNKICREQFVSLYNQPILENLSSYMVEKYCNSNSELDPKKLNMINSKVRPVLERVPKKRDFVLEDVLKSTYFFN</sequence>
<evidence type="ECO:0000256" key="7">
    <source>
        <dbReference type="ARBA" id="ARBA00023163"/>
    </source>
</evidence>
<evidence type="ECO:0000256" key="2">
    <source>
        <dbReference type="ARBA" id="ARBA00012418"/>
    </source>
</evidence>
<dbReference type="Pfam" id="PF13041">
    <property type="entry name" value="PPR_2"/>
    <property type="match status" value="1"/>
</dbReference>
<dbReference type="InterPro" id="IPR002885">
    <property type="entry name" value="PPR_rpt"/>
</dbReference>
<dbReference type="NCBIfam" id="TIGR00756">
    <property type="entry name" value="PPR"/>
    <property type="match status" value="1"/>
</dbReference>
<comment type="catalytic activity">
    <reaction evidence="8 10">
        <text>RNA(n) + a ribonucleoside 5'-triphosphate = RNA(n+1) + diphosphate</text>
        <dbReference type="Rhea" id="RHEA:21248"/>
        <dbReference type="Rhea" id="RHEA-COMP:14527"/>
        <dbReference type="Rhea" id="RHEA-COMP:17342"/>
        <dbReference type="ChEBI" id="CHEBI:33019"/>
        <dbReference type="ChEBI" id="CHEBI:61557"/>
        <dbReference type="ChEBI" id="CHEBI:140395"/>
        <dbReference type="EC" id="2.7.7.6"/>
    </reaction>
</comment>
<keyword evidence="3 10" id="KW-0240">DNA-directed RNA polymerase</keyword>
<dbReference type="PROSITE" id="PS51375">
    <property type="entry name" value="PPR"/>
    <property type="match status" value="1"/>
</dbReference>
<dbReference type="Proteomes" id="UP001634394">
    <property type="component" value="Unassembled WGS sequence"/>
</dbReference>
<evidence type="ECO:0000256" key="5">
    <source>
        <dbReference type="ARBA" id="ARBA00022695"/>
    </source>
</evidence>
<keyword evidence="7 10" id="KW-0804">Transcription</keyword>
<dbReference type="Gene3D" id="1.10.1320.10">
    <property type="entry name" value="DNA-directed RNA polymerase, N-terminal domain"/>
    <property type="match status" value="1"/>
</dbReference>
<dbReference type="SUPFAM" id="SSF56672">
    <property type="entry name" value="DNA/RNA polymerases"/>
    <property type="match status" value="1"/>
</dbReference>
<accession>A0ABD3VKZ0</accession>
<dbReference type="PROSITE" id="PS00900">
    <property type="entry name" value="RNA_POL_PHAGE_1"/>
    <property type="match status" value="1"/>
</dbReference>
<dbReference type="Gene3D" id="1.10.150.20">
    <property type="entry name" value="5' to 3' exonuclease, C-terminal subdomain"/>
    <property type="match status" value="1"/>
</dbReference>
<dbReference type="GO" id="GO:0000428">
    <property type="term" value="C:DNA-directed RNA polymerase complex"/>
    <property type="evidence" value="ECO:0007669"/>
    <property type="project" value="UniProtKB-KW"/>
</dbReference>
<dbReference type="Pfam" id="PF14700">
    <property type="entry name" value="RPOL_N"/>
    <property type="match status" value="1"/>
</dbReference>
<keyword evidence="5 10" id="KW-0548">Nucleotidyltransferase</keyword>
<comment type="function">
    <text evidence="10">DNA-dependent RNA polymerase catalyzes the transcription of DNA into RNA using the four ribonucleoside triphosphates as substrates.</text>
</comment>
<comment type="similarity">
    <text evidence="1 10">Belongs to the phage and mitochondrial RNA polymerase family.</text>
</comment>
<evidence type="ECO:0000259" key="11">
    <source>
        <dbReference type="SMART" id="SM01311"/>
    </source>
</evidence>
<comment type="caution">
    <text evidence="12">The sequence shown here is derived from an EMBL/GenBank/DDBJ whole genome shotgun (WGS) entry which is preliminary data.</text>
</comment>
<dbReference type="InterPro" id="IPR037159">
    <property type="entry name" value="RNA_POL_N_sf"/>
</dbReference>
<dbReference type="EMBL" id="JBJQND010000011">
    <property type="protein sequence ID" value="KAL3862095.1"/>
    <property type="molecule type" value="Genomic_DNA"/>
</dbReference>
<dbReference type="SMART" id="SM01311">
    <property type="entry name" value="RPOL_N"/>
    <property type="match status" value="1"/>
</dbReference>
<name>A0ABD3VKZ0_SINWO</name>
<evidence type="ECO:0000256" key="9">
    <source>
        <dbReference type="PROSITE-ProRule" id="PRU00708"/>
    </source>
</evidence>
<reference evidence="12 13" key="1">
    <citation type="submission" date="2024-11" db="EMBL/GenBank/DDBJ databases">
        <title>Chromosome-level genome assembly of the freshwater bivalve Anodonta woodiana.</title>
        <authorList>
            <person name="Chen X."/>
        </authorList>
    </citation>
    <scope>NUCLEOTIDE SEQUENCE [LARGE SCALE GENOMIC DNA]</scope>
    <source>
        <strain evidence="12">MN2024</strain>
        <tissue evidence="12">Gills</tissue>
    </source>
</reference>